<dbReference type="Gene3D" id="3.30.1680.10">
    <property type="entry name" value="ligand-binding face of the semaphorins, domain 2"/>
    <property type="match status" value="1"/>
</dbReference>
<keyword evidence="14" id="KW-1185">Reference proteome</keyword>
<dbReference type="InterPro" id="IPR002909">
    <property type="entry name" value="IPT_dom"/>
</dbReference>
<feature type="signal peptide" evidence="11">
    <location>
        <begin position="1"/>
        <end position="23"/>
    </location>
</feature>
<dbReference type="InterPro" id="IPR013783">
    <property type="entry name" value="Ig-like_fold"/>
</dbReference>
<dbReference type="PROSITE" id="PS51004">
    <property type="entry name" value="SEMA"/>
    <property type="match status" value="1"/>
</dbReference>
<feature type="domain" description="Sema" evidence="12">
    <location>
        <begin position="28"/>
        <end position="528"/>
    </location>
</feature>
<dbReference type="InterPro" id="IPR015943">
    <property type="entry name" value="WD40/YVTN_repeat-like_dom_sf"/>
</dbReference>
<dbReference type="Pfam" id="PF01833">
    <property type="entry name" value="TIG"/>
    <property type="match status" value="1"/>
</dbReference>
<sequence>MGLSPGARCFFLVLALAPGPAGAWQCPRIPLSSTRNFSVTYPLPGLDAGSPVQNVAVFTDPTGAAAVFVAVRNRILVASAELQLLSVLVTGPVGSARCEICSLCPAADAPGLADTDNVILQLDPLEPWLYSCGTAQHGLCYQHELEVRDGEVAIAATRCLYSAGRNGPAGCPDCVASPLGTSATVVADRYASFFYLASTINSSVAARYSPQSVSIRRLKATLDGFADGHHSLTVRPPYQDSYPIHYVHSFSDGDYVYFLTVQRESPLARSYHTRLARLSTQEQDLRRYRELVLDCRYESKRRRRRRDAEAGAERDVAYNVLQAAHAARPGARLARDLSINATELVLFGAFAESRAESRAPRDYSAVCAFPLRLLNRAIEDGMDKCCGLSARPLLRGLSFYQPEEYCPHNVSLGVPAVNLSAPVVDTSCWEQPTLVPATSHKVDLFNGRLAGVLLTSIFVTALGNVTVAHLGTAEGRVLQVMVLQRSSSFVVTLANFSLGERQPVQRAVGLQGHSLLFASGNEVRRVNVTGPGCRHFSTCQRCLRAERFMGCGWCGAACARREECAGRWIQDRCPPVLTDFHPRSAPPRGRTRLTLCGTTFRSRLDPDAAASPAGTYRVTVGRRPCQVLPDESGSYRLLPPSRRKDFVEVLVCVLQPGGEAPAGPARVLLSVEEPAGPTGFRVSGSAALDGFTFVVPNVSSVHPPFGPRGGGTAVTLRGANLTAGSSWRVTLNGTECPLAEDPRYCHVATGQRVPGLPRGQRLGTPSPFQYRPDPSVLAIAPNCSYEGSTLTLFGEHLDSVYRAKIRFEASGVKTEAQVRAGTSRHPVGTQAALMARRSPGRSVAIHVSSGQFGLDALATCMNISMTVGGRDCHPNVLKNEVTCRLPRELRLPPDGAPVQVGARLPQGLPSCPMPALGHVEVWDDGAPGTTVPGSLLSLGSQCPCHGITAPLGFGAHRTAMLMRLQRCRHHGAQHME</sequence>
<evidence type="ECO:0000256" key="1">
    <source>
        <dbReference type="ARBA" id="ARBA00004167"/>
    </source>
</evidence>
<comment type="caution">
    <text evidence="10">Lacks conserved residue(s) required for the propagation of feature annotation.</text>
</comment>
<dbReference type="SUPFAM" id="SSF101912">
    <property type="entry name" value="Sema domain"/>
    <property type="match status" value="1"/>
</dbReference>
<dbReference type="InterPro" id="IPR001627">
    <property type="entry name" value="Semap_dom"/>
</dbReference>
<evidence type="ECO:0000259" key="12">
    <source>
        <dbReference type="PROSITE" id="PS51004"/>
    </source>
</evidence>
<accession>A0A8C6ZQY1</accession>
<dbReference type="SMART" id="SM00429">
    <property type="entry name" value="IPT"/>
    <property type="match status" value="3"/>
</dbReference>
<proteinExistence type="inferred from homology"/>
<dbReference type="SUPFAM" id="SSF81296">
    <property type="entry name" value="E set domains"/>
    <property type="match status" value="2"/>
</dbReference>
<name>A0A8C6ZQY1_NOTPE</name>
<evidence type="ECO:0000313" key="14">
    <source>
        <dbReference type="Proteomes" id="UP000694420"/>
    </source>
</evidence>
<organism evidence="13 14">
    <name type="scientific">Nothoprocta perdicaria</name>
    <name type="common">Chilean tinamou</name>
    <name type="synonym">Crypturus perdicarius</name>
    <dbReference type="NCBI Taxonomy" id="30464"/>
    <lineage>
        <taxon>Eukaryota</taxon>
        <taxon>Metazoa</taxon>
        <taxon>Chordata</taxon>
        <taxon>Craniata</taxon>
        <taxon>Vertebrata</taxon>
        <taxon>Euteleostomi</taxon>
        <taxon>Archelosauria</taxon>
        <taxon>Archosauria</taxon>
        <taxon>Dinosauria</taxon>
        <taxon>Saurischia</taxon>
        <taxon>Theropoda</taxon>
        <taxon>Coelurosauria</taxon>
        <taxon>Aves</taxon>
        <taxon>Palaeognathae</taxon>
        <taxon>Tinamiformes</taxon>
        <taxon>Tinamidae</taxon>
        <taxon>Nothoprocta</taxon>
    </lineage>
</organism>
<dbReference type="GO" id="GO:0017154">
    <property type="term" value="F:semaphorin receptor activity"/>
    <property type="evidence" value="ECO:0007669"/>
    <property type="project" value="InterPro"/>
</dbReference>
<dbReference type="InterPro" id="IPR016201">
    <property type="entry name" value="PSI"/>
</dbReference>
<dbReference type="FunFam" id="3.30.1680.10:FF:000006">
    <property type="entry name" value="Macrophage-stimulating 1 receptor b"/>
    <property type="match status" value="1"/>
</dbReference>
<dbReference type="GO" id="GO:0005886">
    <property type="term" value="C:plasma membrane"/>
    <property type="evidence" value="ECO:0007669"/>
    <property type="project" value="TreeGrafter"/>
</dbReference>
<dbReference type="InterPro" id="IPR014756">
    <property type="entry name" value="Ig_E-set"/>
</dbReference>
<evidence type="ECO:0000256" key="6">
    <source>
        <dbReference type="ARBA" id="ARBA00022989"/>
    </source>
</evidence>
<reference evidence="13" key="2">
    <citation type="submission" date="2025-09" db="UniProtKB">
        <authorList>
            <consortium name="Ensembl"/>
        </authorList>
    </citation>
    <scope>IDENTIFICATION</scope>
</reference>
<dbReference type="GO" id="GO:0030334">
    <property type="term" value="P:regulation of cell migration"/>
    <property type="evidence" value="ECO:0007669"/>
    <property type="project" value="TreeGrafter"/>
</dbReference>
<evidence type="ECO:0000256" key="5">
    <source>
        <dbReference type="ARBA" id="ARBA00022737"/>
    </source>
</evidence>
<evidence type="ECO:0000256" key="8">
    <source>
        <dbReference type="ARBA" id="ARBA00023157"/>
    </source>
</evidence>
<evidence type="ECO:0000313" key="13">
    <source>
        <dbReference type="Ensembl" id="ENSNPEP00000017241.1"/>
    </source>
</evidence>
<dbReference type="SMART" id="SM00423">
    <property type="entry name" value="PSI"/>
    <property type="match status" value="1"/>
</dbReference>
<evidence type="ECO:0000256" key="2">
    <source>
        <dbReference type="ARBA" id="ARBA00010297"/>
    </source>
</evidence>
<dbReference type="Gene3D" id="2.130.10.10">
    <property type="entry name" value="YVTN repeat-like/Quinoprotein amine dehydrogenase"/>
    <property type="match status" value="1"/>
</dbReference>
<dbReference type="InterPro" id="IPR031148">
    <property type="entry name" value="Plexin"/>
</dbReference>
<keyword evidence="5" id="KW-0677">Repeat</keyword>
<dbReference type="FunFam" id="2.130.10.10:FF:000194">
    <property type="entry name" value="Macrophage-stimulating 1 receptor a"/>
    <property type="match status" value="1"/>
</dbReference>
<evidence type="ECO:0000256" key="7">
    <source>
        <dbReference type="ARBA" id="ARBA00023136"/>
    </source>
</evidence>
<keyword evidence="4 11" id="KW-0732">Signal</keyword>
<protein>
    <recommendedName>
        <fullName evidence="12">Sema domain-containing protein</fullName>
    </recommendedName>
</protein>
<dbReference type="FunFam" id="2.60.40.10:FF:000679">
    <property type="entry name" value="Macrophage stimulating 1 receptor"/>
    <property type="match status" value="1"/>
</dbReference>
<evidence type="ECO:0000256" key="9">
    <source>
        <dbReference type="ARBA" id="ARBA00023180"/>
    </source>
</evidence>
<evidence type="ECO:0000256" key="10">
    <source>
        <dbReference type="PROSITE-ProRule" id="PRU00352"/>
    </source>
</evidence>
<keyword evidence="9" id="KW-0325">Glycoprotein</keyword>
<dbReference type="InterPro" id="IPR036352">
    <property type="entry name" value="Semap_dom_sf"/>
</dbReference>
<dbReference type="PANTHER" id="PTHR22625">
    <property type="entry name" value="PLEXIN"/>
    <property type="match status" value="1"/>
</dbReference>
<feature type="chain" id="PRO_5034438496" description="Sema domain-containing protein" evidence="11">
    <location>
        <begin position="24"/>
        <end position="976"/>
    </location>
</feature>
<keyword evidence="7" id="KW-0472">Membrane</keyword>
<dbReference type="SMART" id="SM00630">
    <property type="entry name" value="Sema"/>
    <property type="match status" value="1"/>
</dbReference>
<reference evidence="13" key="1">
    <citation type="submission" date="2025-08" db="UniProtKB">
        <authorList>
            <consortium name="Ensembl"/>
        </authorList>
    </citation>
    <scope>IDENTIFICATION</scope>
</reference>
<dbReference type="Gene3D" id="2.60.40.10">
    <property type="entry name" value="Immunoglobulins"/>
    <property type="match status" value="2"/>
</dbReference>
<keyword evidence="3" id="KW-0812">Transmembrane</keyword>
<dbReference type="Pfam" id="PF01437">
    <property type="entry name" value="PSI"/>
    <property type="match status" value="1"/>
</dbReference>
<keyword evidence="8" id="KW-1015">Disulfide bond</keyword>
<dbReference type="Ensembl" id="ENSNPET00000017668.1">
    <property type="protein sequence ID" value="ENSNPEP00000017241.1"/>
    <property type="gene ID" value="ENSNPEG00000012840.1"/>
</dbReference>
<comment type="similarity">
    <text evidence="2">Belongs to the plexin family.</text>
</comment>
<comment type="subcellular location">
    <subcellularLocation>
        <location evidence="1">Membrane</location>
        <topology evidence="1">Single-pass membrane protein</topology>
    </subcellularLocation>
</comment>
<dbReference type="AlphaFoldDB" id="A0A8C6ZQY1"/>
<evidence type="ECO:0000256" key="4">
    <source>
        <dbReference type="ARBA" id="ARBA00022729"/>
    </source>
</evidence>
<dbReference type="InterPro" id="IPR002165">
    <property type="entry name" value="Plexin_repeat"/>
</dbReference>
<dbReference type="GO" id="GO:0002116">
    <property type="term" value="C:semaphorin receptor complex"/>
    <property type="evidence" value="ECO:0007669"/>
    <property type="project" value="TreeGrafter"/>
</dbReference>
<evidence type="ECO:0000256" key="11">
    <source>
        <dbReference type="SAM" id="SignalP"/>
    </source>
</evidence>
<dbReference type="Proteomes" id="UP000694420">
    <property type="component" value="Unplaced"/>
</dbReference>
<dbReference type="SUPFAM" id="SSF103575">
    <property type="entry name" value="Plexin repeat"/>
    <property type="match status" value="1"/>
</dbReference>
<keyword evidence="6" id="KW-1133">Transmembrane helix</keyword>
<evidence type="ECO:0000256" key="3">
    <source>
        <dbReference type="ARBA" id="ARBA00022692"/>
    </source>
</evidence>
<dbReference type="Pfam" id="PF01403">
    <property type="entry name" value="Sema"/>
    <property type="match status" value="1"/>
</dbReference>
<dbReference type="PANTHER" id="PTHR22625:SF61">
    <property type="entry name" value="HEPATOCYTE GROWTH FACTOR RECEPTOR"/>
    <property type="match status" value="1"/>
</dbReference>